<evidence type="ECO:0000313" key="2">
    <source>
        <dbReference type="RefSeq" id="XP_018325405.1"/>
    </source>
</evidence>
<evidence type="ECO:0000313" key="1">
    <source>
        <dbReference type="Proteomes" id="UP000192223"/>
    </source>
</evidence>
<dbReference type="RefSeq" id="XP_018325405.1">
    <property type="nucleotide sequence ID" value="XM_018469903.2"/>
</dbReference>
<dbReference type="OrthoDB" id="7659889at2759"/>
<dbReference type="InParanoid" id="A0A1W4WZB2"/>
<dbReference type="GeneID" id="108737188"/>
<keyword evidence="1" id="KW-1185">Reference proteome</keyword>
<dbReference type="AlphaFoldDB" id="A0A1W4WZB2"/>
<accession>A0A1W4WZB2</accession>
<reference evidence="2" key="1">
    <citation type="submission" date="2025-08" db="UniProtKB">
        <authorList>
            <consortium name="RefSeq"/>
        </authorList>
    </citation>
    <scope>IDENTIFICATION</scope>
    <source>
        <tissue evidence="2">Entire body</tissue>
    </source>
</reference>
<name>A0A1W4WZB2_AGRPL</name>
<gene>
    <name evidence="2" type="primary">LOC108737188</name>
</gene>
<sequence>MSKAMMVSVNVRRYDLIENPSITFAELELNETMDYNLIKGEIKKQLNISDELTIKVRNGRNVLLPLSNLIQGSNSSNGSFFLDILKIHHNVPTVKRSIHLQDAYLDAIKQKVHSVESRLAHAEQLVPQLRWHHQTRIEETVHNLSTKVSFLDRRIDELMPAQWKTHTI</sequence>
<organism evidence="1 2">
    <name type="scientific">Agrilus planipennis</name>
    <name type="common">Emerald ash borer</name>
    <name type="synonym">Agrilus marcopoli</name>
    <dbReference type="NCBI Taxonomy" id="224129"/>
    <lineage>
        <taxon>Eukaryota</taxon>
        <taxon>Metazoa</taxon>
        <taxon>Ecdysozoa</taxon>
        <taxon>Arthropoda</taxon>
        <taxon>Hexapoda</taxon>
        <taxon>Insecta</taxon>
        <taxon>Pterygota</taxon>
        <taxon>Neoptera</taxon>
        <taxon>Endopterygota</taxon>
        <taxon>Coleoptera</taxon>
        <taxon>Polyphaga</taxon>
        <taxon>Elateriformia</taxon>
        <taxon>Buprestoidea</taxon>
        <taxon>Buprestidae</taxon>
        <taxon>Agrilinae</taxon>
        <taxon>Agrilus</taxon>
    </lineage>
</organism>
<dbReference type="Proteomes" id="UP000192223">
    <property type="component" value="Unplaced"/>
</dbReference>
<protein>
    <submittedName>
        <fullName evidence="2">Uncharacterized protein LOC108737188</fullName>
    </submittedName>
</protein>
<proteinExistence type="predicted"/>
<dbReference type="KEGG" id="apln:108737188"/>